<evidence type="ECO:0000313" key="2">
    <source>
        <dbReference type="Proteomes" id="UP000886523"/>
    </source>
</evidence>
<proteinExistence type="predicted"/>
<dbReference type="Proteomes" id="UP000886523">
    <property type="component" value="Unassembled WGS sequence"/>
</dbReference>
<protein>
    <submittedName>
        <fullName evidence="1">Uncharacterized protein</fullName>
    </submittedName>
</protein>
<dbReference type="AlphaFoldDB" id="A0A9P6B955"/>
<organism evidence="1 2">
    <name type="scientific">Hydnum rufescens UP504</name>
    <dbReference type="NCBI Taxonomy" id="1448309"/>
    <lineage>
        <taxon>Eukaryota</taxon>
        <taxon>Fungi</taxon>
        <taxon>Dikarya</taxon>
        <taxon>Basidiomycota</taxon>
        <taxon>Agaricomycotina</taxon>
        <taxon>Agaricomycetes</taxon>
        <taxon>Cantharellales</taxon>
        <taxon>Hydnaceae</taxon>
        <taxon>Hydnum</taxon>
    </lineage>
</organism>
<gene>
    <name evidence="1" type="ORF">BS47DRAFT_1387637</name>
</gene>
<name>A0A9P6B955_9AGAM</name>
<dbReference type="OrthoDB" id="391988at2759"/>
<evidence type="ECO:0000313" key="1">
    <source>
        <dbReference type="EMBL" id="KAF9520023.1"/>
    </source>
</evidence>
<dbReference type="InterPro" id="IPR027417">
    <property type="entry name" value="P-loop_NTPase"/>
</dbReference>
<dbReference type="EMBL" id="MU128914">
    <property type="protein sequence ID" value="KAF9520023.1"/>
    <property type="molecule type" value="Genomic_DNA"/>
</dbReference>
<reference evidence="1" key="1">
    <citation type="journal article" date="2020" name="Nat. Commun.">
        <title>Large-scale genome sequencing of mycorrhizal fungi provides insights into the early evolution of symbiotic traits.</title>
        <authorList>
            <person name="Miyauchi S."/>
            <person name="Kiss E."/>
            <person name="Kuo A."/>
            <person name="Drula E."/>
            <person name="Kohler A."/>
            <person name="Sanchez-Garcia M."/>
            <person name="Morin E."/>
            <person name="Andreopoulos B."/>
            <person name="Barry K.W."/>
            <person name="Bonito G."/>
            <person name="Buee M."/>
            <person name="Carver A."/>
            <person name="Chen C."/>
            <person name="Cichocki N."/>
            <person name="Clum A."/>
            <person name="Culley D."/>
            <person name="Crous P.W."/>
            <person name="Fauchery L."/>
            <person name="Girlanda M."/>
            <person name="Hayes R.D."/>
            <person name="Keri Z."/>
            <person name="LaButti K."/>
            <person name="Lipzen A."/>
            <person name="Lombard V."/>
            <person name="Magnuson J."/>
            <person name="Maillard F."/>
            <person name="Murat C."/>
            <person name="Nolan M."/>
            <person name="Ohm R.A."/>
            <person name="Pangilinan J."/>
            <person name="Pereira M.F."/>
            <person name="Perotto S."/>
            <person name="Peter M."/>
            <person name="Pfister S."/>
            <person name="Riley R."/>
            <person name="Sitrit Y."/>
            <person name="Stielow J.B."/>
            <person name="Szollosi G."/>
            <person name="Zifcakova L."/>
            <person name="Stursova M."/>
            <person name="Spatafora J.W."/>
            <person name="Tedersoo L."/>
            <person name="Vaario L.M."/>
            <person name="Yamada A."/>
            <person name="Yan M."/>
            <person name="Wang P."/>
            <person name="Xu J."/>
            <person name="Bruns T."/>
            <person name="Baldrian P."/>
            <person name="Vilgalys R."/>
            <person name="Dunand C."/>
            <person name="Henrissat B."/>
            <person name="Grigoriev I.V."/>
            <person name="Hibbett D."/>
            <person name="Nagy L.G."/>
            <person name="Martin F.M."/>
        </authorList>
    </citation>
    <scope>NUCLEOTIDE SEQUENCE</scope>
    <source>
        <strain evidence="1">UP504</strain>
    </source>
</reference>
<sequence>MPFSSSPLGTPGFLRITAIVQLTASTNPINASQDSPWLRPITSSLLDDSGYATFVIYASTSAQSIRSQERESSLINAVFRAKTLARTSDDHATQRGIDQELASDDSHRLILHDSPGLAGGVIENLRTAQGFIKRSAEMVFKTCYLVRCAAGPQFLEVEFLSEMGYSSRTFANEGILISFLETGVSILTPGNVSSRIPSSNH</sequence>
<accession>A0A9P6B955</accession>
<keyword evidence="2" id="KW-1185">Reference proteome</keyword>
<comment type="caution">
    <text evidence="1">The sequence shown here is derived from an EMBL/GenBank/DDBJ whole genome shotgun (WGS) entry which is preliminary data.</text>
</comment>
<dbReference type="Gene3D" id="3.40.50.300">
    <property type="entry name" value="P-loop containing nucleotide triphosphate hydrolases"/>
    <property type="match status" value="1"/>
</dbReference>